<dbReference type="Proteomes" id="UP000252707">
    <property type="component" value="Unassembled WGS sequence"/>
</dbReference>
<evidence type="ECO:0000256" key="12">
    <source>
        <dbReference type="ARBA" id="ARBA00023288"/>
    </source>
</evidence>
<comment type="similarity">
    <text evidence="2 13">Belongs to the LolB family.</text>
</comment>
<dbReference type="GO" id="GO:0009279">
    <property type="term" value="C:cell outer membrane"/>
    <property type="evidence" value="ECO:0007669"/>
    <property type="project" value="UniProtKB-SubCell"/>
</dbReference>
<dbReference type="InterPro" id="IPR004565">
    <property type="entry name" value="OM_lipoprot_LolB"/>
</dbReference>
<keyword evidence="12 15" id="KW-0449">Lipoprotein</keyword>
<keyword evidence="11 13" id="KW-0998">Cell outer membrane</keyword>
<comment type="function">
    <text evidence="13">Plays a critical role in the incorporation of lipoproteins in the outer membrane after they are released by the LolA protein.</text>
</comment>
<dbReference type="HAMAP" id="MF_00233">
    <property type="entry name" value="LolB"/>
    <property type="match status" value="1"/>
</dbReference>
<evidence type="ECO:0000256" key="10">
    <source>
        <dbReference type="ARBA" id="ARBA00023186"/>
    </source>
</evidence>
<keyword evidence="16" id="KW-1185">Reference proteome</keyword>
<dbReference type="EMBL" id="QPJY01000001">
    <property type="protein sequence ID" value="RCX33210.1"/>
    <property type="molecule type" value="Genomic_DNA"/>
</dbReference>
<evidence type="ECO:0000256" key="14">
    <source>
        <dbReference type="SAM" id="SignalP"/>
    </source>
</evidence>
<comment type="subunit">
    <text evidence="3 13">Monomer.</text>
</comment>
<feature type="signal peptide" evidence="14">
    <location>
        <begin position="1"/>
        <end position="26"/>
    </location>
</feature>
<feature type="chain" id="PRO_5016562571" description="Outer-membrane lipoprotein LolB" evidence="14">
    <location>
        <begin position="27"/>
        <end position="209"/>
    </location>
</feature>
<name>A0A369CGM4_9GAMM</name>
<evidence type="ECO:0000256" key="8">
    <source>
        <dbReference type="ARBA" id="ARBA00023136"/>
    </source>
</evidence>
<evidence type="ECO:0000256" key="6">
    <source>
        <dbReference type="ARBA" id="ARBA00022729"/>
    </source>
</evidence>
<protein>
    <recommendedName>
        <fullName evidence="4 13">Outer-membrane lipoprotein LolB</fullName>
    </recommendedName>
</protein>
<dbReference type="Gene3D" id="2.50.20.10">
    <property type="entry name" value="Lipoprotein localisation LolA/LolB/LppX"/>
    <property type="match status" value="1"/>
</dbReference>
<dbReference type="NCBIfam" id="TIGR00548">
    <property type="entry name" value="lolB"/>
    <property type="match status" value="1"/>
</dbReference>
<dbReference type="SUPFAM" id="SSF89392">
    <property type="entry name" value="Prokaryotic lipoproteins and lipoprotein localization factors"/>
    <property type="match status" value="1"/>
</dbReference>
<keyword evidence="10 13" id="KW-0143">Chaperone</keyword>
<keyword evidence="5 13" id="KW-0813">Transport</keyword>
<comment type="caution">
    <text evidence="15">The sequence shown here is derived from an EMBL/GenBank/DDBJ whole genome shotgun (WGS) entry which is preliminary data.</text>
</comment>
<accession>A0A369CGM4</accession>
<evidence type="ECO:0000256" key="11">
    <source>
        <dbReference type="ARBA" id="ARBA00023237"/>
    </source>
</evidence>
<evidence type="ECO:0000256" key="5">
    <source>
        <dbReference type="ARBA" id="ARBA00022448"/>
    </source>
</evidence>
<keyword evidence="8 13" id="KW-0472">Membrane</keyword>
<dbReference type="GO" id="GO:0015031">
    <property type="term" value="P:protein transport"/>
    <property type="evidence" value="ECO:0007669"/>
    <property type="project" value="UniProtKB-KW"/>
</dbReference>
<evidence type="ECO:0000256" key="3">
    <source>
        <dbReference type="ARBA" id="ARBA00011245"/>
    </source>
</evidence>
<comment type="subcellular location">
    <subcellularLocation>
        <location evidence="1">Cell outer membrane</location>
        <topology evidence="1">Lipid-anchor</topology>
    </subcellularLocation>
</comment>
<evidence type="ECO:0000256" key="4">
    <source>
        <dbReference type="ARBA" id="ARBA00016202"/>
    </source>
</evidence>
<evidence type="ECO:0000256" key="13">
    <source>
        <dbReference type="HAMAP-Rule" id="MF_00233"/>
    </source>
</evidence>
<evidence type="ECO:0000313" key="16">
    <source>
        <dbReference type="Proteomes" id="UP000252707"/>
    </source>
</evidence>
<evidence type="ECO:0000256" key="1">
    <source>
        <dbReference type="ARBA" id="ARBA00004459"/>
    </source>
</evidence>
<evidence type="ECO:0000256" key="7">
    <source>
        <dbReference type="ARBA" id="ARBA00022927"/>
    </source>
</evidence>
<dbReference type="RefSeq" id="WP_170142000.1">
    <property type="nucleotide sequence ID" value="NZ_QPJY01000001.1"/>
</dbReference>
<proteinExistence type="inferred from homology"/>
<sequence>MAGNPPAHRRRLLCAGLLALALGGCAAVPPTTPLEGDSGWRRHAEAVGRITAWDLQGRVALTLEGEAWHASLLWQQLPDSYRLRLSSPLGQGVAMVEGRAGEVRIALPDGTRDRAADAETLLRRHLGWRLPVDGLAWWVRGLPRPGPEARPRFDDAGRLVRLEQSGWRIDYLDYVRVGGQDLPRRVFLASDHLEVRLVVSHWTLPPDGG</sequence>
<keyword evidence="6 14" id="KW-0732">Signal</keyword>
<keyword evidence="7 13" id="KW-0653">Protein transport</keyword>
<keyword evidence="9" id="KW-0564">Palmitate</keyword>
<organism evidence="15 16">
    <name type="scientific">Thioalbus denitrificans</name>
    <dbReference type="NCBI Taxonomy" id="547122"/>
    <lineage>
        <taxon>Bacteria</taxon>
        <taxon>Pseudomonadati</taxon>
        <taxon>Pseudomonadota</taxon>
        <taxon>Gammaproteobacteria</taxon>
        <taxon>Chromatiales</taxon>
        <taxon>Ectothiorhodospiraceae</taxon>
        <taxon>Thioalbus</taxon>
    </lineage>
</organism>
<evidence type="ECO:0000256" key="9">
    <source>
        <dbReference type="ARBA" id="ARBA00023139"/>
    </source>
</evidence>
<evidence type="ECO:0000256" key="2">
    <source>
        <dbReference type="ARBA" id="ARBA00009696"/>
    </source>
</evidence>
<dbReference type="CDD" id="cd16326">
    <property type="entry name" value="LolB"/>
    <property type="match status" value="1"/>
</dbReference>
<gene>
    <name evidence="13" type="primary">lolB</name>
    <name evidence="15" type="ORF">DFQ59_101511</name>
</gene>
<evidence type="ECO:0000313" key="15">
    <source>
        <dbReference type="EMBL" id="RCX33210.1"/>
    </source>
</evidence>
<dbReference type="AlphaFoldDB" id="A0A369CGM4"/>
<dbReference type="Pfam" id="PF03550">
    <property type="entry name" value="LolB"/>
    <property type="match status" value="1"/>
</dbReference>
<dbReference type="InterPro" id="IPR029046">
    <property type="entry name" value="LolA/LolB/LppX"/>
</dbReference>
<dbReference type="GO" id="GO:0044874">
    <property type="term" value="P:lipoprotein localization to outer membrane"/>
    <property type="evidence" value="ECO:0007669"/>
    <property type="project" value="UniProtKB-UniRule"/>
</dbReference>
<reference evidence="15 16" key="1">
    <citation type="submission" date="2018-07" db="EMBL/GenBank/DDBJ databases">
        <title>Genomic Encyclopedia of Type Strains, Phase IV (KMG-IV): sequencing the most valuable type-strain genomes for metagenomic binning, comparative biology and taxonomic classification.</title>
        <authorList>
            <person name="Goeker M."/>
        </authorList>
    </citation>
    <scope>NUCLEOTIDE SEQUENCE [LARGE SCALE GENOMIC DNA]</scope>
    <source>
        <strain evidence="15 16">DSM 26407</strain>
    </source>
</reference>